<evidence type="ECO:0000313" key="9">
    <source>
        <dbReference type="EMBL" id="CEO44026.1"/>
    </source>
</evidence>
<dbReference type="AlphaFoldDB" id="A0A0B7JNC1"/>
<dbReference type="CDD" id="cd12148">
    <property type="entry name" value="fungal_TF_MHR"/>
    <property type="match status" value="1"/>
</dbReference>
<feature type="compositionally biased region" description="Polar residues" evidence="7">
    <location>
        <begin position="1"/>
        <end position="12"/>
    </location>
</feature>
<dbReference type="GO" id="GO:0000981">
    <property type="term" value="F:DNA-binding transcription factor activity, RNA polymerase II-specific"/>
    <property type="evidence" value="ECO:0007669"/>
    <property type="project" value="InterPro"/>
</dbReference>
<name>A0A0B7JNC1_BIOOC</name>
<keyword evidence="6" id="KW-0539">Nucleus</keyword>
<evidence type="ECO:0000256" key="4">
    <source>
        <dbReference type="ARBA" id="ARBA00023125"/>
    </source>
</evidence>
<dbReference type="PANTHER" id="PTHR47540">
    <property type="entry name" value="THIAMINE REPRESSIBLE GENES REGULATORY PROTEIN THI5"/>
    <property type="match status" value="1"/>
</dbReference>
<gene>
    <name evidence="9" type="ORF">BN869_000000081_1</name>
</gene>
<keyword evidence="3" id="KW-0805">Transcription regulation</keyword>
<dbReference type="CDD" id="cd00067">
    <property type="entry name" value="GAL4"/>
    <property type="match status" value="1"/>
</dbReference>
<comment type="subcellular location">
    <subcellularLocation>
        <location evidence="1">Nucleus</location>
    </subcellularLocation>
</comment>
<keyword evidence="5" id="KW-0804">Transcription</keyword>
<dbReference type="Pfam" id="PF04082">
    <property type="entry name" value="Fungal_trans"/>
    <property type="match status" value="1"/>
</dbReference>
<dbReference type="Pfam" id="PF00172">
    <property type="entry name" value="Zn_clus"/>
    <property type="match status" value="1"/>
</dbReference>
<dbReference type="PROSITE" id="PS50048">
    <property type="entry name" value="ZN2_CY6_FUNGAL_2"/>
    <property type="match status" value="1"/>
</dbReference>
<evidence type="ECO:0000256" key="7">
    <source>
        <dbReference type="SAM" id="MobiDB-lite"/>
    </source>
</evidence>
<evidence type="ECO:0000256" key="3">
    <source>
        <dbReference type="ARBA" id="ARBA00023015"/>
    </source>
</evidence>
<dbReference type="GO" id="GO:0005634">
    <property type="term" value="C:nucleus"/>
    <property type="evidence" value="ECO:0007669"/>
    <property type="project" value="UniProtKB-SubCell"/>
</dbReference>
<feature type="domain" description="Zn(2)-C6 fungal-type" evidence="8">
    <location>
        <begin position="55"/>
        <end position="84"/>
    </location>
</feature>
<dbReference type="InterPro" id="IPR001138">
    <property type="entry name" value="Zn2Cys6_DnaBD"/>
</dbReference>
<evidence type="ECO:0000256" key="1">
    <source>
        <dbReference type="ARBA" id="ARBA00004123"/>
    </source>
</evidence>
<keyword evidence="4" id="KW-0238">DNA-binding</keyword>
<dbReference type="GO" id="GO:0006351">
    <property type="term" value="P:DNA-templated transcription"/>
    <property type="evidence" value="ECO:0007669"/>
    <property type="project" value="InterPro"/>
</dbReference>
<dbReference type="InterPro" id="IPR007219">
    <property type="entry name" value="XnlR_reg_dom"/>
</dbReference>
<dbReference type="Gene3D" id="4.10.240.10">
    <property type="entry name" value="Zn(2)-C6 fungal-type DNA-binding domain"/>
    <property type="match status" value="1"/>
</dbReference>
<evidence type="ECO:0000256" key="5">
    <source>
        <dbReference type="ARBA" id="ARBA00023163"/>
    </source>
</evidence>
<dbReference type="InterPro" id="IPR051711">
    <property type="entry name" value="Stress_Response_Reg"/>
</dbReference>
<evidence type="ECO:0000256" key="2">
    <source>
        <dbReference type="ARBA" id="ARBA00022723"/>
    </source>
</evidence>
<evidence type="ECO:0000259" key="8">
    <source>
        <dbReference type="PROSITE" id="PS50048"/>
    </source>
</evidence>
<dbReference type="InterPro" id="IPR036864">
    <property type="entry name" value="Zn2-C6_fun-type_DNA-bd_sf"/>
</dbReference>
<organism evidence="9">
    <name type="scientific">Bionectria ochroleuca</name>
    <name type="common">Gliocladium roseum</name>
    <dbReference type="NCBI Taxonomy" id="29856"/>
    <lineage>
        <taxon>Eukaryota</taxon>
        <taxon>Fungi</taxon>
        <taxon>Dikarya</taxon>
        <taxon>Ascomycota</taxon>
        <taxon>Pezizomycotina</taxon>
        <taxon>Sordariomycetes</taxon>
        <taxon>Hypocreomycetidae</taxon>
        <taxon>Hypocreales</taxon>
        <taxon>Bionectriaceae</taxon>
        <taxon>Clonostachys</taxon>
    </lineage>
</organism>
<dbReference type="GO" id="GO:0045944">
    <property type="term" value="P:positive regulation of transcription by RNA polymerase II"/>
    <property type="evidence" value="ECO:0007669"/>
    <property type="project" value="TreeGrafter"/>
</dbReference>
<dbReference type="EMBL" id="CDPU01000001">
    <property type="protein sequence ID" value="CEO44026.1"/>
    <property type="molecule type" value="Genomic_DNA"/>
</dbReference>
<dbReference type="PANTHER" id="PTHR47540:SF2">
    <property type="entry name" value="ZN(II)2CYS6 TRANSCRIPTION FACTOR (EUROFUNG)"/>
    <property type="match status" value="1"/>
</dbReference>
<protein>
    <recommendedName>
        <fullName evidence="8">Zn(2)-C6 fungal-type domain-containing protein</fullName>
    </recommendedName>
</protein>
<dbReference type="PROSITE" id="PS00463">
    <property type="entry name" value="ZN2_CY6_FUNGAL_1"/>
    <property type="match status" value="1"/>
</dbReference>
<dbReference type="GO" id="GO:0043565">
    <property type="term" value="F:sequence-specific DNA binding"/>
    <property type="evidence" value="ECO:0007669"/>
    <property type="project" value="TreeGrafter"/>
</dbReference>
<accession>A0A0B7JNC1</accession>
<dbReference type="SUPFAM" id="SSF57701">
    <property type="entry name" value="Zn2/Cys6 DNA-binding domain"/>
    <property type="match status" value="1"/>
</dbReference>
<dbReference type="SMART" id="SM00066">
    <property type="entry name" value="GAL4"/>
    <property type="match status" value="1"/>
</dbReference>
<dbReference type="SMART" id="SM00906">
    <property type="entry name" value="Fungal_trans"/>
    <property type="match status" value="1"/>
</dbReference>
<evidence type="ECO:0000256" key="6">
    <source>
        <dbReference type="ARBA" id="ARBA00023242"/>
    </source>
</evidence>
<feature type="region of interest" description="Disordered" evidence="7">
    <location>
        <begin position="1"/>
        <end position="48"/>
    </location>
</feature>
<proteinExistence type="predicted"/>
<dbReference type="GO" id="GO:0008270">
    <property type="term" value="F:zinc ion binding"/>
    <property type="evidence" value="ECO:0007669"/>
    <property type="project" value="InterPro"/>
</dbReference>
<sequence>MASVPSTASGSDQGHCRSSKAESVDLSPGVRRRSSASNDNFEDAPPTKTRKVSRACDFCKSRKAKCSGNQPCTKCVARGRTCLYNAKYTRGRPPTPPPAVFVQPATAPTSLLQVAHEEMDVSIGRPRLPQGGTSSRASPELDMAEIQGQVFDPTSGHTFLHRARKRLSTCDEQIGTDSFKTLTEHQPVTMAGDRFLPESPASASVVLPSPEKTRMLMAQYFDVCIATYRILHRPSVEGWLSAVERNIEEDRPVSHGLGNARAAIVLAALAIAMSHEAKHKGFFSQEDEVRALSQSDVLFGIASRLTDEETGCPKLESVQARIVQTLYLLITSRFNKCWYVFGNALQLISAIGLHRRGSLKRRRMPRADYIHTQCSIRTFWTAYILDTLLGVIFGRPRHFHDEDIDQEFPDRINDEDMTAAGPTDASQNPEDCHMDALIFHAKISQICGAISRKVYTLEKISKEQRISAAHHHIQLVHEWRASLPLHLGSIRPSMLIPTYRRQATVLKLANAHTIMHASRLFILDSPSSMQQSLVEDCIAAARSVLEIVDSMTKDGPNFQAFWWTHYVTFCALIVVYVWEIQQQKLGKPIITGSDQRVKLLELAERCQSHLARATATNSPSRRYAVILEEFRATARRQPEKTDSAQQLKTQDPLPHVVAEATVPKAASVVNLEYTNTGYVAGPMPSLDPQLLEEWQTTDWLELDSSAFWTQSDLDEAMGWPGIL</sequence>
<keyword evidence="2" id="KW-0479">Metal-binding</keyword>
<reference evidence="9" key="1">
    <citation type="submission" date="2015-01" db="EMBL/GenBank/DDBJ databases">
        <authorList>
            <person name="Durling Mikael"/>
        </authorList>
    </citation>
    <scope>NUCLEOTIDE SEQUENCE</scope>
</reference>